<dbReference type="InterPro" id="IPR010982">
    <property type="entry name" value="Lambda_DNA-bd_dom_sf"/>
</dbReference>
<keyword evidence="9" id="KW-1185">Reference proteome</keyword>
<dbReference type="Gene3D" id="1.10.260.40">
    <property type="entry name" value="lambda repressor-like DNA-binding domains"/>
    <property type="match status" value="1"/>
</dbReference>
<dbReference type="GO" id="GO:0005737">
    <property type="term" value="C:cytoplasm"/>
    <property type="evidence" value="ECO:0007669"/>
    <property type="project" value="UniProtKB-SubCell"/>
</dbReference>
<evidence type="ECO:0000256" key="2">
    <source>
        <dbReference type="ARBA" id="ARBA00022490"/>
    </source>
</evidence>
<dbReference type="InterPro" id="IPR019734">
    <property type="entry name" value="TPR_rpt"/>
</dbReference>
<dbReference type="PANTHER" id="PTHR46630">
    <property type="entry name" value="TETRATRICOPEPTIDE REPEAT PROTEIN 29"/>
    <property type="match status" value="1"/>
</dbReference>
<dbReference type="SMART" id="SM00530">
    <property type="entry name" value="HTH_XRE"/>
    <property type="match status" value="1"/>
</dbReference>
<dbReference type="SUPFAM" id="SSF48452">
    <property type="entry name" value="TPR-like"/>
    <property type="match status" value="2"/>
</dbReference>
<dbReference type="PROSITE" id="PS50943">
    <property type="entry name" value="HTH_CROC1"/>
    <property type="match status" value="1"/>
</dbReference>
<gene>
    <name evidence="8" type="ORF">SAMN06264849_1094</name>
</gene>
<feature type="repeat" description="TPR" evidence="6">
    <location>
        <begin position="358"/>
        <end position="391"/>
    </location>
</feature>
<dbReference type="AlphaFoldDB" id="A0A521EF39"/>
<accession>A0A521EF39</accession>
<feature type="domain" description="HTH cro/C1-type" evidence="7">
    <location>
        <begin position="13"/>
        <end position="66"/>
    </location>
</feature>
<dbReference type="EMBL" id="FXTI01000009">
    <property type="protein sequence ID" value="SMO82528.1"/>
    <property type="molecule type" value="Genomic_DNA"/>
</dbReference>
<evidence type="ECO:0000256" key="5">
    <source>
        <dbReference type="ARBA" id="ARBA00038253"/>
    </source>
</evidence>
<dbReference type="Pfam" id="PF13176">
    <property type="entry name" value="TPR_7"/>
    <property type="match status" value="1"/>
</dbReference>
<name>A0A521EF39_9BACL</name>
<sequence>MEALKIKDIGEAIRRVRKTKGLRLEDLADDGISTATISNIERGVAHAHTSKVYYLMEKLGLSMEQIPEILMGQEEELKELKFRLTSIEAMIDLEKPRDAVSQLNQIDLEDHHPYAALVQYIRGKAFRVMKKWKRAEKSFSSAIVLSKQNNDKENMEAVSFLELSLCCYLQNNMDKALDFANSGLKAFDQEGERRYVKYALLRNKIIFLERLGRVVEGLKVIQDVWDQIDEIKDMETVLTLYSTRVDLLRKTGMMDEAIHYAEEGLELARINKHYSCMFDMWTILGSVYTSKGRWERAEQCFHTALASKHLIQNGMVLTDAYVWLGILNVQQKKWDQAKESLQQAIANAEKHDDAPKLIYALRVMGDFWKEQDNKQEAIPYYERALQIAQKFHYKPAEKKLHFRLSQCYKDRDQKEFERSLLKMYETQMELKRGAGDILEEE</sequence>
<evidence type="ECO:0000256" key="3">
    <source>
        <dbReference type="ARBA" id="ARBA00022737"/>
    </source>
</evidence>
<comment type="subcellular location">
    <subcellularLocation>
        <location evidence="1">Cytoplasm</location>
    </subcellularLocation>
</comment>
<dbReference type="PROSITE" id="PS50005">
    <property type="entry name" value="TPR"/>
    <property type="match status" value="1"/>
</dbReference>
<keyword evidence="4 6" id="KW-0802">TPR repeat</keyword>
<keyword evidence="2" id="KW-0963">Cytoplasm</keyword>
<evidence type="ECO:0000313" key="9">
    <source>
        <dbReference type="Proteomes" id="UP000315636"/>
    </source>
</evidence>
<dbReference type="SUPFAM" id="SSF47413">
    <property type="entry name" value="lambda repressor-like DNA-binding domains"/>
    <property type="match status" value="1"/>
</dbReference>
<evidence type="ECO:0000259" key="7">
    <source>
        <dbReference type="PROSITE" id="PS50943"/>
    </source>
</evidence>
<protein>
    <submittedName>
        <fullName evidence="8">Anaphase-promoting complex subunit 5</fullName>
    </submittedName>
</protein>
<reference evidence="8 9" key="1">
    <citation type="submission" date="2017-05" db="EMBL/GenBank/DDBJ databases">
        <authorList>
            <person name="Varghese N."/>
            <person name="Submissions S."/>
        </authorList>
    </citation>
    <scope>NUCLEOTIDE SEQUENCE [LARGE SCALE GENOMIC DNA]</scope>
    <source>
        <strain evidence="8 9">DSM 45474</strain>
    </source>
</reference>
<organism evidence="8 9">
    <name type="scientific">Melghirimyces algeriensis</name>
    <dbReference type="NCBI Taxonomy" id="910412"/>
    <lineage>
        <taxon>Bacteria</taxon>
        <taxon>Bacillati</taxon>
        <taxon>Bacillota</taxon>
        <taxon>Bacilli</taxon>
        <taxon>Bacillales</taxon>
        <taxon>Thermoactinomycetaceae</taxon>
        <taxon>Melghirimyces</taxon>
    </lineage>
</organism>
<evidence type="ECO:0000256" key="6">
    <source>
        <dbReference type="PROSITE-ProRule" id="PRU00339"/>
    </source>
</evidence>
<dbReference type="Proteomes" id="UP000315636">
    <property type="component" value="Unassembled WGS sequence"/>
</dbReference>
<dbReference type="InterPro" id="IPR001387">
    <property type="entry name" value="Cro/C1-type_HTH"/>
</dbReference>
<dbReference type="Pfam" id="PF01381">
    <property type="entry name" value="HTH_3"/>
    <property type="match status" value="1"/>
</dbReference>
<proteinExistence type="inferred from homology"/>
<evidence type="ECO:0000256" key="4">
    <source>
        <dbReference type="ARBA" id="ARBA00022803"/>
    </source>
</evidence>
<evidence type="ECO:0000256" key="1">
    <source>
        <dbReference type="ARBA" id="ARBA00004496"/>
    </source>
</evidence>
<dbReference type="Gene3D" id="1.25.40.10">
    <property type="entry name" value="Tetratricopeptide repeat domain"/>
    <property type="match status" value="2"/>
</dbReference>
<dbReference type="PANTHER" id="PTHR46630:SF1">
    <property type="entry name" value="TETRATRICOPEPTIDE REPEAT PROTEIN 29"/>
    <property type="match status" value="1"/>
</dbReference>
<dbReference type="SMART" id="SM00028">
    <property type="entry name" value="TPR"/>
    <property type="match status" value="6"/>
</dbReference>
<evidence type="ECO:0000313" key="8">
    <source>
        <dbReference type="EMBL" id="SMO82528.1"/>
    </source>
</evidence>
<dbReference type="RefSeq" id="WP_185956276.1">
    <property type="nucleotide sequence ID" value="NZ_FXTI01000009.1"/>
</dbReference>
<dbReference type="CDD" id="cd00093">
    <property type="entry name" value="HTH_XRE"/>
    <property type="match status" value="1"/>
</dbReference>
<dbReference type="InterPro" id="IPR011990">
    <property type="entry name" value="TPR-like_helical_dom_sf"/>
</dbReference>
<dbReference type="Pfam" id="PF13424">
    <property type="entry name" value="TPR_12"/>
    <property type="match status" value="1"/>
</dbReference>
<keyword evidence="3" id="KW-0677">Repeat</keyword>
<dbReference type="GO" id="GO:0003677">
    <property type="term" value="F:DNA binding"/>
    <property type="evidence" value="ECO:0007669"/>
    <property type="project" value="InterPro"/>
</dbReference>
<dbReference type="InterPro" id="IPR051476">
    <property type="entry name" value="Bac_ResReg_Asp_Phosphatase"/>
</dbReference>
<comment type="similarity">
    <text evidence="5">Belongs to the Rap family.</text>
</comment>